<evidence type="ECO:0000256" key="4">
    <source>
        <dbReference type="ARBA" id="ARBA00023125"/>
    </source>
</evidence>
<evidence type="ECO:0000256" key="2">
    <source>
        <dbReference type="ARBA" id="ARBA00022737"/>
    </source>
</evidence>
<accession>A0ABU6Y6K0</accession>
<reference evidence="9 10" key="1">
    <citation type="journal article" date="2023" name="Plants (Basel)">
        <title>Bridging the Gap: Combining Genomics and Transcriptomics Approaches to Understand Stylosanthes scabra, an Orphan Legume from the Brazilian Caatinga.</title>
        <authorList>
            <person name="Ferreira-Neto J.R.C."/>
            <person name="da Silva M.D."/>
            <person name="Binneck E."/>
            <person name="de Melo N.F."/>
            <person name="da Silva R.H."/>
            <person name="de Melo A.L.T.M."/>
            <person name="Pandolfi V."/>
            <person name="Bustamante F.O."/>
            <person name="Brasileiro-Vidal A.C."/>
            <person name="Benko-Iseppon A.M."/>
        </authorList>
    </citation>
    <scope>NUCLEOTIDE SEQUENCE [LARGE SCALE GENOMIC DNA]</scope>
    <source>
        <tissue evidence="9">Leaves</tissue>
    </source>
</reference>
<dbReference type="PANTHER" id="PTHR47997">
    <property type="entry name" value="MYB DOMAIN PROTEIN 55"/>
    <property type="match status" value="1"/>
</dbReference>
<name>A0ABU6Y6K0_9FABA</name>
<dbReference type="Pfam" id="PF00249">
    <property type="entry name" value="Myb_DNA-binding"/>
    <property type="match status" value="2"/>
</dbReference>
<organism evidence="9 10">
    <name type="scientific">Stylosanthes scabra</name>
    <dbReference type="NCBI Taxonomy" id="79078"/>
    <lineage>
        <taxon>Eukaryota</taxon>
        <taxon>Viridiplantae</taxon>
        <taxon>Streptophyta</taxon>
        <taxon>Embryophyta</taxon>
        <taxon>Tracheophyta</taxon>
        <taxon>Spermatophyta</taxon>
        <taxon>Magnoliopsida</taxon>
        <taxon>eudicotyledons</taxon>
        <taxon>Gunneridae</taxon>
        <taxon>Pentapetalae</taxon>
        <taxon>rosids</taxon>
        <taxon>fabids</taxon>
        <taxon>Fabales</taxon>
        <taxon>Fabaceae</taxon>
        <taxon>Papilionoideae</taxon>
        <taxon>50 kb inversion clade</taxon>
        <taxon>dalbergioids sensu lato</taxon>
        <taxon>Dalbergieae</taxon>
        <taxon>Pterocarpus clade</taxon>
        <taxon>Stylosanthes</taxon>
    </lineage>
</organism>
<comment type="caution">
    <text evidence="9">The sequence shown here is derived from an EMBL/GenBank/DDBJ whole genome shotgun (WGS) entry which is preliminary data.</text>
</comment>
<evidence type="ECO:0000313" key="9">
    <source>
        <dbReference type="EMBL" id="MED6206057.1"/>
    </source>
</evidence>
<dbReference type="InterPro" id="IPR017930">
    <property type="entry name" value="Myb_dom"/>
</dbReference>
<keyword evidence="10" id="KW-1185">Reference proteome</keyword>
<dbReference type="InterPro" id="IPR051953">
    <property type="entry name" value="Plant_SW-associated_TFs"/>
</dbReference>
<keyword evidence="5" id="KW-0804">Transcription</keyword>
<evidence type="ECO:0000259" key="7">
    <source>
        <dbReference type="PROSITE" id="PS50090"/>
    </source>
</evidence>
<dbReference type="InterPro" id="IPR001005">
    <property type="entry name" value="SANT/Myb"/>
</dbReference>
<dbReference type="SMART" id="SM00717">
    <property type="entry name" value="SANT"/>
    <property type="match status" value="2"/>
</dbReference>
<keyword evidence="2" id="KW-0677">Repeat</keyword>
<dbReference type="Proteomes" id="UP001341840">
    <property type="component" value="Unassembled WGS sequence"/>
</dbReference>
<dbReference type="CDD" id="cd00167">
    <property type="entry name" value="SANT"/>
    <property type="match status" value="2"/>
</dbReference>
<gene>
    <name evidence="9" type="ORF">PIB30_023426</name>
</gene>
<evidence type="ECO:0000256" key="1">
    <source>
        <dbReference type="ARBA" id="ARBA00004123"/>
    </source>
</evidence>
<keyword evidence="3" id="KW-0805">Transcription regulation</keyword>
<evidence type="ECO:0000256" key="5">
    <source>
        <dbReference type="ARBA" id="ARBA00023163"/>
    </source>
</evidence>
<dbReference type="EMBL" id="JASCZI010241737">
    <property type="protein sequence ID" value="MED6206057.1"/>
    <property type="molecule type" value="Genomic_DNA"/>
</dbReference>
<evidence type="ECO:0000313" key="10">
    <source>
        <dbReference type="Proteomes" id="UP001341840"/>
    </source>
</evidence>
<dbReference type="PANTHER" id="PTHR47997:SF73">
    <property type="entry name" value="TRANSCRIPTION FACTOR MYB83-LIKE"/>
    <property type="match status" value="1"/>
</dbReference>
<dbReference type="InterPro" id="IPR009057">
    <property type="entry name" value="Homeodomain-like_sf"/>
</dbReference>
<feature type="domain" description="HTH myb-type" evidence="8">
    <location>
        <begin position="62"/>
        <end position="116"/>
    </location>
</feature>
<sequence length="344" mass="39238">MGNNNIMIKSKLRKGLWSPEEDEKLLRYMLTNGQGCWTDIARNAGLQRCGKSCRLRWINYLRPDLKRGAFSPQEEDLIVHLHSILGNRWSQIAARLPGRTDNEIKNFWNSTLKKRFKLTVNNNNNNTPSPNITNNNCSDDSSFSDPNTNGIMMIMHLNEQQQYDNHLMAMSSSMCMDSSYSSSSTSSSISSMQQQQQQAAMVFTDQFNDPFSMLIDHNNNSNVPQCLMTQFGGMVEEGHNGNYGIIMGPNINKMGLERELCLPPLENDNSAPVLDVKRLNNHFNHHSIHQKVSKVEELFGFGNNNNNNYHHGQQQVENLKIGEWDLEGLMQDISSFPFLDFQVE</sequence>
<dbReference type="PROSITE" id="PS50090">
    <property type="entry name" value="MYB_LIKE"/>
    <property type="match status" value="2"/>
</dbReference>
<evidence type="ECO:0000256" key="6">
    <source>
        <dbReference type="ARBA" id="ARBA00023242"/>
    </source>
</evidence>
<dbReference type="Gene3D" id="1.10.10.60">
    <property type="entry name" value="Homeodomain-like"/>
    <property type="match status" value="2"/>
</dbReference>
<feature type="domain" description="Myb-like" evidence="7">
    <location>
        <begin position="9"/>
        <end position="61"/>
    </location>
</feature>
<dbReference type="PROSITE" id="PS51294">
    <property type="entry name" value="HTH_MYB"/>
    <property type="match status" value="2"/>
</dbReference>
<proteinExistence type="predicted"/>
<comment type="subcellular location">
    <subcellularLocation>
        <location evidence="1">Nucleus</location>
    </subcellularLocation>
</comment>
<protein>
    <submittedName>
        <fullName evidence="9">Uncharacterized protein</fullName>
    </submittedName>
</protein>
<evidence type="ECO:0000259" key="8">
    <source>
        <dbReference type="PROSITE" id="PS51294"/>
    </source>
</evidence>
<keyword evidence="4" id="KW-0238">DNA-binding</keyword>
<keyword evidence="6" id="KW-0539">Nucleus</keyword>
<evidence type="ECO:0000256" key="3">
    <source>
        <dbReference type="ARBA" id="ARBA00023015"/>
    </source>
</evidence>
<feature type="domain" description="Myb-like" evidence="7">
    <location>
        <begin position="62"/>
        <end position="112"/>
    </location>
</feature>
<feature type="domain" description="HTH myb-type" evidence="8">
    <location>
        <begin position="9"/>
        <end position="61"/>
    </location>
</feature>
<dbReference type="SUPFAM" id="SSF46689">
    <property type="entry name" value="Homeodomain-like"/>
    <property type="match status" value="1"/>
</dbReference>